<comment type="caution">
    <text evidence="3">The sequence shown here is derived from an EMBL/GenBank/DDBJ whole genome shotgun (WGS) entry which is preliminary data.</text>
</comment>
<dbReference type="Pfam" id="PF13511">
    <property type="entry name" value="DUF4124"/>
    <property type="match status" value="1"/>
</dbReference>
<sequence length="131" mass="14823">MAKASLIFMFLVSLTSNTAMAQTVYSWQDARGVTHFGQQPPREGNYQLVTVRTNAASRSSVRDSQGNPVSSELDPMLCQKAQEQLLLLRSGQELFTQDANKNELRLLTEMEREQQTMLVNFEIKRRCAPTP</sequence>
<accession>A0ABS8C6H6</accession>
<dbReference type="InterPro" id="IPR025392">
    <property type="entry name" value="DUF4124"/>
</dbReference>
<dbReference type="EMBL" id="JAEINI020000012">
    <property type="protein sequence ID" value="MCB5227946.1"/>
    <property type="molecule type" value="Genomic_DNA"/>
</dbReference>
<evidence type="ECO:0000313" key="4">
    <source>
        <dbReference type="Proteomes" id="UP000633814"/>
    </source>
</evidence>
<feature type="signal peptide" evidence="1">
    <location>
        <begin position="1"/>
        <end position="21"/>
    </location>
</feature>
<name>A0ABS8C6H6_9ALTE</name>
<evidence type="ECO:0000256" key="1">
    <source>
        <dbReference type="SAM" id="SignalP"/>
    </source>
</evidence>
<gene>
    <name evidence="3" type="ORF">JAO78_014100</name>
</gene>
<evidence type="ECO:0000259" key="2">
    <source>
        <dbReference type="Pfam" id="PF13511"/>
    </source>
</evidence>
<reference evidence="3 4" key="1">
    <citation type="submission" date="2021-10" db="EMBL/GenBank/DDBJ databases">
        <title>Alishewanella koreense sp. nov. isolated from seawater of southwestern coast in South Korea and the proposal for the reclassification of Rheinheimera perlucida and Rheinheimera tuosuensis as Arsukibacterium perlucida and Arsukibacterium tuosuensis.</title>
        <authorList>
            <person name="Kim K.H."/>
            <person name="Ruan W."/>
            <person name="Kim K.R."/>
            <person name="Baek J.H."/>
            <person name="Jeon C.O."/>
        </authorList>
    </citation>
    <scope>NUCLEOTIDE SEQUENCE [LARGE SCALE GENOMIC DNA]</scope>
    <source>
        <strain evidence="3 4">16-MA</strain>
    </source>
</reference>
<dbReference type="Proteomes" id="UP000633814">
    <property type="component" value="Unassembled WGS sequence"/>
</dbReference>
<keyword evidence="1" id="KW-0732">Signal</keyword>
<protein>
    <submittedName>
        <fullName evidence="3">DUF4124 domain-containing protein</fullName>
    </submittedName>
</protein>
<evidence type="ECO:0000313" key="3">
    <source>
        <dbReference type="EMBL" id="MCB5227946.1"/>
    </source>
</evidence>
<feature type="domain" description="DUF4124" evidence="2">
    <location>
        <begin position="16"/>
        <end position="58"/>
    </location>
</feature>
<organism evidence="3 4">
    <name type="scientific">Alishewanella maricola</name>
    <dbReference type="NCBI Taxonomy" id="2795740"/>
    <lineage>
        <taxon>Bacteria</taxon>
        <taxon>Pseudomonadati</taxon>
        <taxon>Pseudomonadota</taxon>
        <taxon>Gammaproteobacteria</taxon>
        <taxon>Alteromonadales</taxon>
        <taxon>Alteromonadaceae</taxon>
        <taxon>Alishewanella</taxon>
    </lineage>
</organism>
<keyword evidence="4" id="KW-1185">Reference proteome</keyword>
<feature type="chain" id="PRO_5045954949" evidence="1">
    <location>
        <begin position="22"/>
        <end position="131"/>
    </location>
</feature>
<dbReference type="RefSeq" id="WP_226752009.1">
    <property type="nucleotide sequence ID" value="NZ_JAEINI020000012.1"/>
</dbReference>
<proteinExistence type="predicted"/>